<evidence type="ECO:0000313" key="3">
    <source>
        <dbReference type="Proteomes" id="UP000055702"/>
    </source>
</evidence>
<dbReference type="AlphaFoldDB" id="A0A106C3D2"/>
<evidence type="ECO:0000313" key="2">
    <source>
        <dbReference type="EMBL" id="KVX03480.1"/>
    </source>
</evidence>
<dbReference type="Pfam" id="PF11101">
    <property type="entry name" value="DUF2884"/>
    <property type="match status" value="1"/>
</dbReference>
<dbReference type="RefSeq" id="WP_059744113.1">
    <property type="nucleotide sequence ID" value="NZ_LRDC01000001.1"/>
</dbReference>
<accession>A0A106C3D2</accession>
<sequence length="270" mass="30031">MTKQKLICGVALTSMLFTAGTLTPAMAKMSINDEKCNVTLNYDVTVEPKKLQISDNGSEKYRVELNQLYVDGKKVTLNAKQQTLLTQYSDELSRQVPEVIDLVGDVVVMASQAVNMALTPIFGDATGNQIDKLMTGIQTRIDTMAYQQGDKFYLGSTESSIEHAFNEEFEQEIEQMVTNSMGSLMMTLGSQIMSSEGGSFEEKMNTFSQKMDNVGKDIERQLESQSQGLEQRADKICDNFEGLLVLESQVRKDIPELAPYTLAKLGELKE</sequence>
<dbReference type="EMBL" id="LRDC01000001">
    <property type="protein sequence ID" value="KVX03480.1"/>
    <property type="molecule type" value="Genomic_DNA"/>
</dbReference>
<protein>
    <recommendedName>
        <fullName evidence="4">DUF2884 family protein</fullName>
    </recommendedName>
</protein>
<keyword evidence="1" id="KW-0732">Signal</keyword>
<proteinExistence type="predicted"/>
<reference evidence="2 3" key="1">
    <citation type="submission" date="2016-01" db="EMBL/GenBank/DDBJ databases">
        <title>Draft genome of the antarctic isolate Shewanella frigidimarina Ag06-30.</title>
        <authorList>
            <person name="Parmeciano Di Noto G."/>
            <person name="Vazquez S."/>
            <person name="Mac Cormack W."/>
            <person name="Iriarte A."/>
            <person name="Quiroga C."/>
        </authorList>
    </citation>
    <scope>NUCLEOTIDE SEQUENCE [LARGE SCALE GENOMIC DNA]</scope>
    <source>
        <strain evidence="2 3">Ag06-30</strain>
    </source>
</reference>
<evidence type="ECO:0008006" key="4">
    <source>
        <dbReference type="Google" id="ProtNLM"/>
    </source>
</evidence>
<evidence type="ECO:0000256" key="1">
    <source>
        <dbReference type="SAM" id="SignalP"/>
    </source>
</evidence>
<feature type="signal peptide" evidence="1">
    <location>
        <begin position="1"/>
        <end position="27"/>
    </location>
</feature>
<dbReference type="InterPro" id="IPR021307">
    <property type="entry name" value="DUF2884"/>
</dbReference>
<gene>
    <name evidence="2" type="ORF">AWJ07_02680</name>
</gene>
<feature type="chain" id="PRO_5007126053" description="DUF2884 family protein" evidence="1">
    <location>
        <begin position="28"/>
        <end position="270"/>
    </location>
</feature>
<organism evidence="2">
    <name type="scientific">Shewanella frigidimarina</name>
    <dbReference type="NCBI Taxonomy" id="56812"/>
    <lineage>
        <taxon>Bacteria</taxon>
        <taxon>Pseudomonadati</taxon>
        <taxon>Pseudomonadota</taxon>
        <taxon>Gammaproteobacteria</taxon>
        <taxon>Alteromonadales</taxon>
        <taxon>Shewanellaceae</taxon>
        <taxon>Shewanella</taxon>
    </lineage>
</organism>
<dbReference type="Proteomes" id="UP000055702">
    <property type="component" value="Unassembled WGS sequence"/>
</dbReference>
<comment type="caution">
    <text evidence="2">The sequence shown here is derived from an EMBL/GenBank/DDBJ whole genome shotgun (WGS) entry which is preliminary data.</text>
</comment>
<name>A0A106C3D2_SHEFR</name>